<proteinExistence type="inferred from homology"/>
<dbReference type="PANTHER" id="PTHR47249:SF1">
    <property type="entry name" value="VACUOLAR PROTEIN 8"/>
    <property type="match status" value="1"/>
</dbReference>
<dbReference type="Gene3D" id="1.25.10.10">
    <property type="entry name" value="Leucine-rich Repeat Variant"/>
    <property type="match status" value="1"/>
</dbReference>
<evidence type="ECO:0000313" key="8">
    <source>
        <dbReference type="EMBL" id="CAD9604279.1"/>
    </source>
</evidence>
<evidence type="ECO:0000256" key="5">
    <source>
        <dbReference type="ARBA" id="ARBA00023136"/>
    </source>
</evidence>
<dbReference type="EMBL" id="HBGY01028698">
    <property type="protein sequence ID" value="CAD9604279.1"/>
    <property type="molecule type" value="Transcribed_RNA"/>
</dbReference>
<dbReference type="GO" id="GO:0005774">
    <property type="term" value="C:vacuolar membrane"/>
    <property type="evidence" value="ECO:0007669"/>
    <property type="project" value="UniProtKB-SubCell"/>
</dbReference>
<name>A0A7S2LES5_9STRA</name>
<evidence type="ECO:0000256" key="1">
    <source>
        <dbReference type="ARBA" id="ARBA00004592"/>
    </source>
</evidence>
<accession>A0A7S2LES5</accession>
<keyword evidence="5" id="KW-0472">Membrane</keyword>
<organism evidence="8">
    <name type="scientific">Leptocylindrus danicus</name>
    <dbReference type="NCBI Taxonomy" id="163516"/>
    <lineage>
        <taxon>Eukaryota</taxon>
        <taxon>Sar</taxon>
        <taxon>Stramenopiles</taxon>
        <taxon>Ochrophyta</taxon>
        <taxon>Bacillariophyta</taxon>
        <taxon>Coscinodiscophyceae</taxon>
        <taxon>Chaetocerotophycidae</taxon>
        <taxon>Leptocylindrales</taxon>
        <taxon>Leptocylindraceae</taxon>
        <taxon>Leptocylindrus</taxon>
    </lineage>
</organism>
<dbReference type="InterPro" id="IPR011989">
    <property type="entry name" value="ARM-like"/>
</dbReference>
<evidence type="ECO:0000256" key="3">
    <source>
        <dbReference type="ARBA" id="ARBA00022554"/>
    </source>
</evidence>
<evidence type="ECO:0000256" key="2">
    <source>
        <dbReference type="ARBA" id="ARBA00005462"/>
    </source>
</evidence>
<reference evidence="8" key="1">
    <citation type="submission" date="2021-01" db="EMBL/GenBank/DDBJ databases">
        <authorList>
            <person name="Corre E."/>
            <person name="Pelletier E."/>
            <person name="Niang G."/>
            <person name="Scheremetjew M."/>
            <person name="Finn R."/>
            <person name="Kale V."/>
            <person name="Holt S."/>
            <person name="Cochrane G."/>
            <person name="Meng A."/>
            <person name="Brown T."/>
            <person name="Cohen L."/>
        </authorList>
    </citation>
    <scope>NUCLEOTIDE SEQUENCE</scope>
    <source>
        <strain evidence="8">B650</strain>
    </source>
</reference>
<dbReference type="Pfam" id="PF00514">
    <property type="entry name" value="Arm"/>
    <property type="match status" value="1"/>
</dbReference>
<dbReference type="GO" id="GO:0043495">
    <property type="term" value="F:protein-membrane adaptor activity"/>
    <property type="evidence" value="ECO:0007669"/>
    <property type="project" value="InterPro"/>
</dbReference>
<dbReference type="InterPro" id="IPR000225">
    <property type="entry name" value="Armadillo"/>
</dbReference>
<sequence length="395" mass="43133">MHTHKIIEGLNRSICKSDRIAAVKTALREFSHEDEARHDEEIQLGAANALYQKLALAMFQHHTSEEIGIICESLHCVYFCSLEMKETSFREIGKDLVHLLTQVIAQCLEHKIRDETHGIMENSLGVLVQVSFVHSAEVEMANRDAFLDQMLQIIHLEQSKSNSNKALINVQASALSVISNLAFRKENQVMMTSYPGLVDALIDCATSGFASLRRPSLGALCHLAGSGNVEASAQMVQNEKLIRALSNLLVDDNEKTREHAAGTLNNLSVIPQNSVQLVGYGFLLDALMEVFANKIGSSSDFNNSVDESSWKCATCAFMNLVHGDTALVIAKRRGLLDVLATIAAMDDVLEVRETASHALKIIAMNLVLQLDHYGAGQACGDGSSFSVVSSLAKEP</sequence>
<dbReference type="InterPro" id="IPR045156">
    <property type="entry name" value="Vac8"/>
</dbReference>
<keyword evidence="6" id="KW-0449">Lipoprotein</keyword>
<comment type="subcellular location">
    <subcellularLocation>
        <location evidence="1">Vacuole membrane</location>
        <topology evidence="1">Lipid-anchor</topology>
    </subcellularLocation>
</comment>
<protein>
    <recommendedName>
        <fullName evidence="7">Vacuolar protein 8</fullName>
    </recommendedName>
</protein>
<keyword evidence="3" id="KW-0926">Vacuole</keyword>
<comment type="similarity">
    <text evidence="2">Belongs to the beta-catenin family.</text>
</comment>
<dbReference type="PANTHER" id="PTHR47249">
    <property type="entry name" value="VACUOLAR PROTEIN 8"/>
    <property type="match status" value="1"/>
</dbReference>
<dbReference type="GO" id="GO:0071562">
    <property type="term" value="P:nucleus-vacuole junction assembly"/>
    <property type="evidence" value="ECO:0007669"/>
    <property type="project" value="InterPro"/>
</dbReference>
<dbReference type="AlphaFoldDB" id="A0A7S2LES5"/>
<dbReference type="InterPro" id="IPR016024">
    <property type="entry name" value="ARM-type_fold"/>
</dbReference>
<keyword evidence="4" id="KW-0677">Repeat</keyword>
<dbReference type="SUPFAM" id="SSF48371">
    <property type="entry name" value="ARM repeat"/>
    <property type="match status" value="1"/>
</dbReference>
<gene>
    <name evidence="8" type="ORF">LDAN0321_LOCUS17739</name>
</gene>
<dbReference type="SMART" id="SM00185">
    <property type="entry name" value="ARM"/>
    <property type="match status" value="3"/>
</dbReference>
<evidence type="ECO:0000256" key="4">
    <source>
        <dbReference type="ARBA" id="ARBA00022737"/>
    </source>
</evidence>
<evidence type="ECO:0000256" key="7">
    <source>
        <dbReference type="ARBA" id="ARBA00026209"/>
    </source>
</evidence>
<evidence type="ECO:0000256" key="6">
    <source>
        <dbReference type="ARBA" id="ARBA00023288"/>
    </source>
</evidence>